<dbReference type="Pfam" id="PF03372">
    <property type="entry name" value="Exo_endo_phos"/>
    <property type="match status" value="1"/>
</dbReference>
<dbReference type="Proteomes" id="UP000002009">
    <property type="component" value="Chromosome 11"/>
</dbReference>
<evidence type="ECO:0000313" key="3">
    <source>
        <dbReference type="Proteomes" id="UP000002009"/>
    </source>
</evidence>
<dbReference type="PANTHER" id="PTHR12121:SF74">
    <property type="entry name" value="CARBON CATABOLITE REPRESSOR PROTEIN 4 HOMOLOG 5"/>
    <property type="match status" value="1"/>
</dbReference>
<dbReference type="RefSeq" id="XP_002504933.1">
    <property type="nucleotide sequence ID" value="XM_002504887.1"/>
</dbReference>
<gene>
    <name evidence="2" type="ORF">MICPUN_71212</name>
</gene>
<sequence length="209" mass="23169">MSYNLLADSHAWKYRNELYRGIHDSILSWRRRLRGIVQEVKALRPDVLCLQECEDFHGIAAALAGCGYTGLHAPRAGGRTDGSSVFYRTSVFRCAAFEAVDFTDFDLRENAAAVACLVPSHPNAKPVVVGCVHLLFNPRRGDRKLGQLRVFVERVEAMRDKYVGAVGGDAAPHAMLVGDFNAEPDSPLYRFIVDGTLDVSRVDRRDMSG</sequence>
<dbReference type="InterPro" id="IPR050410">
    <property type="entry name" value="CCR4/nocturin_mRNA_transcr"/>
</dbReference>
<feature type="non-terminal residue" evidence="2">
    <location>
        <position position="209"/>
    </location>
</feature>
<dbReference type="InterPro" id="IPR036691">
    <property type="entry name" value="Endo/exonu/phosph_ase_sf"/>
</dbReference>
<dbReference type="OMA" id="QEVESEH"/>
<dbReference type="eggNOG" id="KOG2338">
    <property type="taxonomic scope" value="Eukaryota"/>
</dbReference>
<dbReference type="KEGG" id="mis:MICPUN_71212"/>
<evidence type="ECO:0000313" key="2">
    <source>
        <dbReference type="EMBL" id="ACO66191.1"/>
    </source>
</evidence>
<reference evidence="2 3" key="1">
    <citation type="journal article" date="2009" name="Science">
        <title>Green evolution and dynamic adaptations revealed by genomes of the marine picoeukaryotes Micromonas.</title>
        <authorList>
            <person name="Worden A.Z."/>
            <person name="Lee J.H."/>
            <person name="Mock T."/>
            <person name="Rouze P."/>
            <person name="Simmons M.P."/>
            <person name="Aerts A.L."/>
            <person name="Allen A.E."/>
            <person name="Cuvelier M.L."/>
            <person name="Derelle E."/>
            <person name="Everett M.V."/>
            <person name="Foulon E."/>
            <person name="Grimwood J."/>
            <person name="Gundlach H."/>
            <person name="Henrissat B."/>
            <person name="Napoli C."/>
            <person name="McDonald S.M."/>
            <person name="Parker M.S."/>
            <person name="Rombauts S."/>
            <person name="Salamov A."/>
            <person name="Von Dassow P."/>
            <person name="Badger J.H."/>
            <person name="Coutinho P.M."/>
            <person name="Demir E."/>
            <person name="Dubchak I."/>
            <person name="Gentemann C."/>
            <person name="Eikrem W."/>
            <person name="Gready J.E."/>
            <person name="John U."/>
            <person name="Lanier W."/>
            <person name="Lindquist E.A."/>
            <person name="Lucas S."/>
            <person name="Mayer K.F."/>
            <person name="Moreau H."/>
            <person name="Not F."/>
            <person name="Otillar R."/>
            <person name="Panaud O."/>
            <person name="Pangilinan J."/>
            <person name="Paulsen I."/>
            <person name="Piegu B."/>
            <person name="Poliakov A."/>
            <person name="Robbens S."/>
            <person name="Schmutz J."/>
            <person name="Toulza E."/>
            <person name="Wyss T."/>
            <person name="Zelensky A."/>
            <person name="Zhou K."/>
            <person name="Armbrust E.V."/>
            <person name="Bhattacharya D."/>
            <person name="Goodenough U.W."/>
            <person name="Van de Peer Y."/>
            <person name="Grigoriev I.V."/>
        </authorList>
    </citation>
    <scope>NUCLEOTIDE SEQUENCE [LARGE SCALE GENOMIC DNA]</scope>
    <source>
        <strain evidence="3">RCC299 / NOUM17</strain>
    </source>
</reference>
<evidence type="ECO:0000259" key="1">
    <source>
        <dbReference type="Pfam" id="PF03372"/>
    </source>
</evidence>
<dbReference type="AlphaFoldDB" id="C1EE88"/>
<organism evidence="2 3">
    <name type="scientific">Micromonas commoda (strain RCC299 / NOUM17 / CCMP2709)</name>
    <name type="common">Picoplanktonic green alga</name>
    <dbReference type="NCBI Taxonomy" id="296587"/>
    <lineage>
        <taxon>Eukaryota</taxon>
        <taxon>Viridiplantae</taxon>
        <taxon>Chlorophyta</taxon>
        <taxon>Mamiellophyceae</taxon>
        <taxon>Mamiellales</taxon>
        <taxon>Mamiellaceae</taxon>
        <taxon>Micromonas</taxon>
    </lineage>
</organism>
<dbReference type="SUPFAM" id="SSF56219">
    <property type="entry name" value="DNase I-like"/>
    <property type="match status" value="1"/>
</dbReference>
<protein>
    <recommendedName>
        <fullName evidence="1">Endonuclease/exonuclease/phosphatase domain-containing protein</fullName>
    </recommendedName>
</protein>
<dbReference type="GeneID" id="8247355"/>
<dbReference type="Gene3D" id="3.60.10.10">
    <property type="entry name" value="Endonuclease/exonuclease/phosphatase"/>
    <property type="match status" value="1"/>
</dbReference>
<dbReference type="GO" id="GO:0000175">
    <property type="term" value="F:3'-5'-RNA exonuclease activity"/>
    <property type="evidence" value="ECO:0007669"/>
    <property type="project" value="TreeGrafter"/>
</dbReference>
<dbReference type="EMBL" id="CP001330">
    <property type="protein sequence ID" value="ACO66191.1"/>
    <property type="molecule type" value="Genomic_DNA"/>
</dbReference>
<accession>C1EE88</accession>
<keyword evidence="3" id="KW-1185">Reference proteome</keyword>
<proteinExistence type="predicted"/>
<feature type="domain" description="Endonuclease/exonuclease/phosphatase" evidence="1">
    <location>
        <begin position="1"/>
        <end position="198"/>
    </location>
</feature>
<dbReference type="InterPro" id="IPR005135">
    <property type="entry name" value="Endo/exonuclease/phosphatase"/>
</dbReference>
<name>C1EE88_MICCC</name>
<dbReference type="OrthoDB" id="497642at2759"/>
<dbReference type="InParanoid" id="C1EE88"/>
<dbReference type="PANTHER" id="PTHR12121">
    <property type="entry name" value="CARBON CATABOLITE REPRESSOR PROTEIN 4"/>
    <property type="match status" value="1"/>
</dbReference>